<dbReference type="Pfam" id="PF01025">
    <property type="entry name" value="GrpE"/>
    <property type="match status" value="1"/>
</dbReference>
<proteinExistence type="predicted"/>
<gene>
    <name evidence="2" type="ORF">A6M21_09420</name>
</gene>
<evidence type="ECO:0000256" key="1">
    <source>
        <dbReference type="ARBA" id="ARBA00023186"/>
    </source>
</evidence>
<evidence type="ECO:0008006" key="4">
    <source>
        <dbReference type="Google" id="ProtNLM"/>
    </source>
</evidence>
<comment type="caution">
    <text evidence="2">The sequence shown here is derived from an EMBL/GenBank/DDBJ whole genome shotgun (WGS) entry which is preliminary data.</text>
</comment>
<accession>A0A1B7LFL9</accession>
<dbReference type="InterPro" id="IPR009012">
    <property type="entry name" value="GrpE_head"/>
</dbReference>
<dbReference type="OrthoDB" id="2679474at2"/>
<keyword evidence="3" id="KW-1185">Reference proteome</keyword>
<dbReference type="SUPFAM" id="SSF51064">
    <property type="entry name" value="Head domain of nucleotide exchange factor GrpE"/>
    <property type="match status" value="1"/>
</dbReference>
<dbReference type="GO" id="GO:0042803">
    <property type="term" value="F:protein homodimerization activity"/>
    <property type="evidence" value="ECO:0007669"/>
    <property type="project" value="InterPro"/>
</dbReference>
<reference evidence="2 3" key="1">
    <citation type="submission" date="2016-04" db="EMBL/GenBank/DDBJ databases">
        <authorList>
            <person name="Evans L.H."/>
            <person name="Alamgir A."/>
            <person name="Owens N."/>
            <person name="Weber N.D."/>
            <person name="Virtaneva K."/>
            <person name="Barbian K."/>
            <person name="Babar A."/>
            <person name="Rosenke K."/>
        </authorList>
    </citation>
    <scope>NUCLEOTIDE SEQUENCE [LARGE SCALE GENOMIC DNA]</scope>
    <source>
        <strain evidence="2 3">LMa1</strain>
    </source>
</reference>
<evidence type="ECO:0000313" key="2">
    <source>
        <dbReference type="EMBL" id="OAT82353.1"/>
    </source>
</evidence>
<organism evidence="2 3">
    <name type="scientific">Desulfotomaculum copahuensis</name>
    <dbReference type="NCBI Taxonomy" id="1838280"/>
    <lineage>
        <taxon>Bacteria</taxon>
        <taxon>Bacillati</taxon>
        <taxon>Bacillota</taxon>
        <taxon>Clostridia</taxon>
        <taxon>Eubacteriales</taxon>
        <taxon>Desulfotomaculaceae</taxon>
        <taxon>Desulfotomaculum</taxon>
    </lineage>
</organism>
<dbReference type="AlphaFoldDB" id="A0A1B7LFL9"/>
<dbReference type="GO" id="GO:0006457">
    <property type="term" value="P:protein folding"/>
    <property type="evidence" value="ECO:0007669"/>
    <property type="project" value="InterPro"/>
</dbReference>
<dbReference type="EMBL" id="LYVF01000137">
    <property type="protein sequence ID" value="OAT82353.1"/>
    <property type="molecule type" value="Genomic_DNA"/>
</dbReference>
<dbReference type="GO" id="GO:0051087">
    <property type="term" value="F:protein-folding chaperone binding"/>
    <property type="evidence" value="ECO:0007669"/>
    <property type="project" value="InterPro"/>
</dbReference>
<keyword evidence="1" id="KW-0143">Chaperone</keyword>
<evidence type="ECO:0000313" key="3">
    <source>
        <dbReference type="Proteomes" id="UP000078532"/>
    </source>
</evidence>
<dbReference type="Gene3D" id="2.30.22.10">
    <property type="entry name" value="Head domain of nucleotide exchange factor GrpE"/>
    <property type="match status" value="1"/>
</dbReference>
<name>A0A1B7LFL9_9FIRM</name>
<dbReference type="Proteomes" id="UP000078532">
    <property type="component" value="Unassembled WGS sequence"/>
</dbReference>
<dbReference type="InterPro" id="IPR000740">
    <property type="entry name" value="GrpE"/>
</dbReference>
<protein>
    <recommendedName>
        <fullName evidence="4">Nucleotide exchange factor GrpE</fullName>
    </recommendedName>
</protein>
<dbReference type="GO" id="GO:0000774">
    <property type="term" value="F:adenyl-nucleotide exchange factor activity"/>
    <property type="evidence" value="ECO:0007669"/>
    <property type="project" value="InterPro"/>
</dbReference>
<dbReference type="STRING" id="1838280.A6M21_09420"/>
<dbReference type="RefSeq" id="WP_066667914.1">
    <property type="nucleotide sequence ID" value="NZ_LYVF01000137.1"/>
</dbReference>
<sequence length="215" mass="24496">MGWKFWGKNKKPIDVLAAILPEQLQRMDKTLNALHDRATRNNDQLSEVAAQMNKIARMLYKTGQETHTGIKQLNTGLEALQQWQATHDIDAAGFSLLKHQVEHLVAMLIRWLDDIDMIRNRLETDGQNHWRHLLEQWTEQILAALAETGIQEINILGSSFNPQLAEAIGAVEMPPDEGQDVYPPYAVVEVVRRGYITSEGRLLRKAQVITIKEDN</sequence>